<dbReference type="GO" id="GO:0048714">
    <property type="term" value="P:positive regulation of oligodendrocyte differentiation"/>
    <property type="evidence" value="ECO:0000318"/>
    <property type="project" value="GO_Central"/>
</dbReference>
<feature type="domain" description="TNFR-Cys" evidence="9">
    <location>
        <begin position="39"/>
        <end position="76"/>
    </location>
</feature>
<evidence type="ECO:0000256" key="7">
    <source>
        <dbReference type="SAM" id="Phobius"/>
    </source>
</evidence>
<dbReference type="RefSeq" id="XP_028922385.1">
    <property type="nucleotide sequence ID" value="XM_029066552.2"/>
</dbReference>
<dbReference type="SMART" id="SM00208">
    <property type="entry name" value="TNFR"/>
    <property type="match status" value="4"/>
</dbReference>
<dbReference type="Bgee" id="ENSOANG00000044937">
    <property type="expression patterns" value="Expressed in ovary and 8 other cell types or tissues"/>
</dbReference>
<dbReference type="PRINTS" id="PR01919">
    <property type="entry name" value="TNFACTORR1B"/>
</dbReference>
<feature type="disulfide bond" evidence="5">
    <location>
        <begin position="55"/>
        <end position="68"/>
    </location>
</feature>
<gene>
    <name evidence="10" type="primary">TNFRSF1B</name>
</gene>
<dbReference type="GO" id="GO:0150079">
    <property type="term" value="P:negative regulation of neuroinflammatory response"/>
    <property type="evidence" value="ECO:0000318"/>
    <property type="project" value="GO_Central"/>
</dbReference>
<keyword evidence="3 5" id="KW-1015">Disulfide bond</keyword>
<dbReference type="OrthoDB" id="9450607at2759"/>
<reference evidence="10" key="3">
    <citation type="submission" date="2025-09" db="UniProtKB">
        <authorList>
            <consortium name="Ensembl"/>
        </authorList>
    </citation>
    <scope>IDENTIFICATION</scope>
    <source>
        <strain evidence="10">Glennie</strain>
    </source>
</reference>
<evidence type="ECO:0000256" key="1">
    <source>
        <dbReference type="ARBA" id="ARBA00022729"/>
    </source>
</evidence>
<dbReference type="CTD" id="7133"/>
<feature type="signal peptide" evidence="8">
    <location>
        <begin position="1"/>
        <end position="29"/>
    </location>
</feature>
<dbReference type="PROSITE" id="PS00652">
    <property type="entry name" value="TNFR_NGFR_1"/>
    <property type="match status" value="2"/>
</dbReference>
<feature type="region of interest" description="Disordered" evidence="6">
    <location>
        <begin position="314"/>
        <end position="391"/>
    </location>
</feature>
<dbReference type="InterPro" id="IPR001368">
    <property type="entry name" value="TNFR/NGFR_Cys_rich_reg"/>
</dbReference>
<evidence type="ECO:0000256" key="2">
    <source>
        <dbReference type="ARBA" id="ARBA00022737"/>
    </source>
</evidence>
<dbReference type="GO" id="GO:0051044">
    <property type="term" value="P:positive regulation of membrane protein ectodomain proteolysis"/>
    <property type="evidence" value="ECO:0000318"/>
    <property type="project" value="GO_Central"/>
</dbReference>
<dbReference type="InterPro" id="IPR020411">
    <property type="entry name" value="TNFR_1B"/>
</dbReference>
<dbReference type="GO" id="GO:0002724">
    <property type="term" value="P:regulation of T cell cytokine production"/>
    <property type="evidence" value="ECO:0000318"/>
    <property type="project" value="GO_Central"/>
</dbReference>
<evidence type="ECO:0000256" key="5">
    <source>
        <dbReference type="PROSITE-ProRule" id="PRU00206"/>
    </source>
</evidence>
<dbReference type="PANTHER" id="PTHR47386">
    <property type="entry name" value="TUMOR NECROSIS FACTOR RECEPTOR SUPERFAMILY MEMBER 1B"/>
    <property type="match status" value="1"/>
</dbReference>
<dbReference type="FunCoup" id="A0A6I8N0F2">
    <property type="interactions" value="406"/>
</dbReference>
<feature type="compositionally biased region" description="Basic and acidic residues" evidence="6">
    <location>
        <begin position="442"/>
        <end position="452"/>
    </location>
</feature>
<dbReference type="Pfam" id="PF00020">
    <property type="entry name" value="TNFR_c6"/>
    <property type="match status" value="2"/>
</dbReference>
<dbReference type="KEGG" id="oaa:103166118"/>
<sequence>MARPARRILVAIGLQLCALGIGLPAQGLALPYAPRNEDQCQQETEYYDRDGKMCCRKCPPGQRVIQKCSREANTLCEACNDGTFTKLWNQVQHCLSCNSPCPRGLEEIQKCTKEHNRICACPSGKYCKLKLGETCQLCIPWRKCLKGFGTVKNGSQNSNVECAPCQAGTFSDQESFTEPCKPHRICKSVSIPGTNVSDAVCNDSAPDLDPAPGPVTTKRPALPSHPAPTSFSGVGWIIWTKPAQSTLPPVLEKLTYSPIGVSSESLALPVGLMLGLTVFFLLIIGAGACFAISWRKKKLLPCLMGDAKMPHLPAEKGIGPNLHNAPSHEHEQQHLLPTGSISSSSLNSQAGSMPGSDYSDPKEATKNQQRCPGLEHSKIPEGVNFGSMNSDHPLSGGTHVNVTCIVNVCSSDHSSQCPSQTSADYENPSPGSPSEEENVPFSKEERPWKPKTEPQSSQGVEDLLQDLEEKPLPLGVPDRGMKLS</sequence>
<dbReference type="GO" id="GO:0008630">
    <property type="term" value="P:intrinsic apoptotic signaling pathway in response to DNA damage"/>
    <property type="evidence" value="ECO:0000318"/>
    <property type="project" value="GO_Central"/>
</dbReference>
<dbReference type="GeneID" id="103166118"/>
<dbReference type="GO" id="GO:0016020">
    <property type="term" value="C:membrane"/>
    <property type="evidence" value="ECO:0007669"/>
    <property type="project" value="InterPro"/>
</dbReference>
<feature type="repeat" description="TNFR-Cys" evidence="5">
    <location>
        <begin position="78"/>
        <end position="119"/>
    </location>
</feature>
<proteinExistence type="predicted"/>
<keyword evidence="4" id="KW-0325">Glycoprotein</keyword>
<dbReference type="PANTHER" id="PTHR47386:SF1">
    <property type="entry name" value="TUMOR NECROSIS FACTOR RECEPTOR SUPERFAMILY MEMBER 1B"/>
    <property type="match status" value="1"/>
</dbReference>
<dbReference type="InParanoid" id="A0A6I8N0F2"/>
<dbReference type="AlphaFoldDB" id="A0A6I8N0F2"/>
<evidence type="ECO:0000256" key="8">
    <source>
        <dbReference type="SAM" id="SignalP"/>
    </source>
</evidence>
<dbReference type="OMA" id="CAPCEDS"/>
<feature type="disulfide bond" evidence="5">
    <location>
        <begin position="79"/>
        <end position="94"/>
    </location>
</feature>
<feature type="region of interest" description="Disordered" evidence="6">
    <location>
        <begin position="413"/>
        <end position="484"/>
    </location>
</feature>
<protein>
    <submittedName>
        <fullName evidence="10">TNF receptor superfamily member 1B</fullName>
    </submittedName>
</protein>
<comment type="caution">
    <text evidence="5">Lacks conserved residue(s) required for the propagation of feature annotation.</text>
</comment>
<evidence type="ECO:0000259" key="9">
    <source>
        <dbReference type="PROSITE" id="PS50050"/>
    </source>
</evidence>
<dbReference type="SUPFAM" id="SSF57586">
    <property type="entry name" value="TNF receptor-like"/>
    <property type="match status" value="2"/>
</dbReference>
<feature type="repeat" description="TNFR-Cys" evidence="5">
    <location>
        <begin position="39"/>
        <end position="76"/>
    </location>
</feature>
<feature type="domain" description="TNFR-Cys" evidence="9">
    <location>
        <begin position="164"/>
        <end position="201"/>
    </location>
</feature>
<reference evidence="10 11" key="1">
    <citation type="journal article" date="2008" name="Nature">
        <title>Genome analysis of the platypus reveals unique signatures of evolution.</title>
        <authorList>
            <person name="Warren W.C."/>
            <person name="Hillier L.W."/>
            <person name="Marshall Graves J.A."/>
            <person name="Birney E."/>
            <person name="Ponting C.P."/>
            <person name="Grutzner F."/>
            <person name="Belov K."/>
            <person name="Miller W."/>
            <person name="Clarke L."/>
            <person name="Chinwalla A.T."/>
            <person name="Yang S.P."/>
            <person name="Heger A."/>
            <person name="Locke D.P."/>
            <person name="Miethke P."/>
            <person name="Waters P.D."/>
            <person name="Veyrunes F."/>
            <person name="Fulton L."/>
            <person name="Fulton B."/>
            <person name="Graves T."/>
            <person name="Wallis J."/>
            <person name="Puente X.S."/>
            <person name="Lopez-Otin C."/>
            <person name="Ordonez G.R."/>
            <person name="Eichler E.E."/>
            <person name="Chen L."/>
            <person name="Cheng Z."/>
            <person name="Deakin J.E."/>
            <person name="Alsop A."/>
            <person name="Thompson K."/>
            <person name="Kirby P."/>
            <person name="Papenfuss A.T."/>
            <person name="Wakefield M.J."/>
            <person name="Olender T."/>
            <person name="Lancet D."/>
            <person name="Huttley G.A."/>
            <person name="Smit A.F."/>
            <person name="Pask A."/>
            <person name="Temple-Smith P."/>
            <person name="Batzer M.A."/>
            <person name="Walker J.A."/>
            <person name="Konkel M.K."/>
            <person name="Harris R.S."/>
            <person name="Whittington C.M."/>
            <person name="Wong E.S."/>
            <person name="Gemmell N.J."/>
            <person name="Buschiazzo E."/>
            <person name="Vargas Jentzsch I.M."/>
            <person name="Merkel A."/>
            <person name="Schmitz J."/>
            <person name="Zemann A."/>
            <person name="Churakov G."/>
            <person name="Kriegs J.O."/>
            <person name="Brosius J."/>
            <person name="Murchison E.P."/>
            <person name="Sachidanandam R."/>
            <person name="Smith C."/>
            <person name="Hannon G.J."/>
            <person name="Tsend-Ayush E."/>
            <person name="McMillan D."/>
            <person name="Attenborough R."/>
            <person name="Rens W."/>
            <person name="Ferguson-Smith M."/>
            <person name="Lefevre C.M."/>
            <person name="Sharp J.A."/>
            <person name="Nicholas K.R."/>
            <person name="Ray D.A."/>
            <person name="Kube M."/>
            <person name="Reinhardt R."/>
            <person name="Pringle T.H."/>
            <person name="Taylor J."/>
            <person name="Jones R.C."/>
            <person name="Nixon B."/>
            <person name="Dacheux J.L."/>
            <person name="Niwa H."/>
            <person name="Sekita Y."/>
            <person name="Huang X."/>
            <person name="Stark A."/>
            <person name="Kheradpour P."/>
            <person name="Kellis M."/>
            <person name="Flicek P."/>
            <person name="Chen Y."/>
            <person name="Webber C."/>
            <person name="Hardison R."/>
            <person name="Nelson J."/>
            <person name="Hallsworth-Pepin K."/>
            <person name="Delehaunty K."/>
            <person name="Markovic C."/>
            <person name="Minx P."/>
            <person name="Feng Y."/>
            <person name="Kremitzki C."/>
            <person name="Mitreva M."/>
            <person name="Glasscock J."/>
            <person name="Wylie T."/>
            <person name="Wohldmann P."/>
            <person name="Thiru P."/>
            <person name="Nhan M.N."/>
            <person name="Pohl C.S."/>
            <person name="Smith S.M."/>
            <person name="Hou S."/>
            <person name="Nefedov M."/>
            <person name="de Jong P.J."/>
            <person name="Renfree M.B."/>
            <person name="Mardis E.R."/>
            <person name="Wilson R.K."/>
        </authorList>
    </citation>
    <scope>NUCLEOTIDE SEQUENCE [LARGE SCALE GENOMIC DNA]</scope>
    <source>
        <strain evidence="10 11">Glennie</strain>
    </source>
</reference>
<feature type="transmembrane region" description="Helical" evidence="7">
    <location>
        <begin position="266"/>
        <end position="294"/>
    </location>
</feature>
<keyword evidence="1 8" id="KW-0732">Signal</keyword>
<keyword evidence="11" id="KW-1185">Reference proteome</keyword>
<dbReference type="GO" id="GO:0043120">
    <property type="term" value="F:tumor necrosis factor binding"/>
    <property type="evidence" value="ECO:0000318"/>
    <property type="project" value="GO_Central"/>
</dbReference>
<dbReference type="Proteomes" id="UP000002279">
    <property type="component" value="Chromosome 5"/>
</dbReference>
<accession>A0A6I8N0F2</accession>
<feature type="repeat" description="TNFR-Cys" evidence="5">
    <location>
        <begin position="164"/>
        <end position="201"/>
    </location>
</feature>
<feature type="disulfide bond" evidence="5">
    <location>
        <begin position="58"/>
        <end position="76"/>
    </location>
</feature>
<dbReference type="GO" id="GO:0005031">
    <property type="term" value="F:tumor necrosis factor receptor activity"/>
    <property type="evidence" value="ECO:0000318"/>
    <property type="project" value="GO_Central"/>
</dbReference>
<dbReference type="InterPro" id="IPR051670">
    <property type="entry name" value="TNF_chemokine_rcpt-like"/>
</dbReference>
<evidence type="ECO:0000313" key="10">
    <source>
        <dbReference type="Ensembl" id="ENSOANP00000034445.1"/>
    </source>
</evidence>
<feature type="domain" description="TNFR-Cys" evidence="9">
    <location>
        <begin position="78"/>
        <end position="119"/>
    </location>
</feature>
<name>A0A6I8N0F2_ORNAN</name>
<dbReference type="PROSITE" id="PS50050">
    <property type="entry name" value="TNFR_NGFR_2"/>
    <property type="match status" value="3"/>
</dbReference>
<evidence type="ECO:0000256" key="4">
    <source>
        <dbReference type="ARBA" id="ARBA00023180"/>
    </source>
</evidence>
<keyword evidence="2" id="KW-0677">Repeat</keyword>
<evidence type="ECO:0000256" key="6">
    <source>
        <dbReference type="SAM" id="MobiDB-lite"/>
    </source>
</evidence>
<feature type="disulfide bond" evidence="5">
    <location>
        <begin position="165"/>
        <end position="180"/>
    </location>
</feature>
<feature type="disulfide bond" evidence="5">
    <location>
        <begin position="101"/>
        <end position="119"/>
    </location>
</feature>
<dbReference type="GO" id="GO:0031643">
    <property type="term" value="P:positive regulation of myelination"/>
    <property type="evidence" value="ECO:0000318"/>
    <property type="project" value="GO_Central"/>
</dbReference>
<dbReference type="GO" id="GO:0097191">
    <property type="term" value="P:extrinsic apoptotic signaling pathway"/>
    <property type="evidence" value="ECO:0000318"/>
    <property type="project" value="GO_Central"/>
</dbReference>
<evidence type="ECO:0000313" key="11">
    <source>
        <dbReference type="Proteomes" id="UP000002279"/>
    </source>
</evidence>
<organism evidence="10 11">
    <name type="scientific">Ornithorhynchus anatinus</name>
    <name type="common">Duckbill platypus</name>
    <dbReference type="NCBI Taxonomy" id="9258"/>
    <lineage>
        <taxon>Eukaryota</taxon>
        <taxon>Metazoa</taxon>
        <taxon>Chordata</taxon>
        <taxon>Craniata</taxon>
        <taxon>Vertebrata</taxon>
        <taxon>Euteleostomi</taxon>
        <taxon>Mammalia</taxon>
        <taxon>Monotremata</taxon>
        <taxon>Ornithorhynchidae</taxon>
        <taxon>Ornithorhynchus</taxon>
    </lineage>
</organism>
<feature type="compositionally biased region" description="Polar residues" evidence="6">
    <location>
        <begin position="413"/>
        <end position="424"/>
    </location>
</feature>
<feature type="compositionally biased region" description="Polar residues" evidence="6">
    <location>
        <begin position="339"/>
        <end position="351"/>
    </location>
</feature>
<dbReference type="Ensembl" id="ENSOANT00000073992.1">
    <property type="protein sequence ID" value="ENSOANP00000034445.1"/>
    <property type="gene ID" value="ENSOANG00000044937.1"/>
</dbReference>
<dbReference type="GO" id="GO:0042129">
    <property type="term" value="P:regulation of T cell proliferation"/>
    <property type="evidence" value="ECO:0000318"/>
    <property type="project" value="GO_Central"/>
</dbReference>
<dbReference type="GeneTree" id="ENSGT00940000161800"/>
<keyword evidence="7" id="KW-1133">Transmembrane helix</keyword>
<dbReference type="Gene3D" id="2.10.50.10">
    <property type="entry name" value="Tumor Necrosis Factor Receptor, subunit A, domain 2"/>
    <property type="match status" value="2"/>
</dbReference>
<keyword evidence="7" id="KW-0472">Membrane</keyword>
<evidence type="ECO:0000256" key="3">
    <source>
        <dbReference type="ARBA" id="ARBA00023157"/>
    </source>
</evidence>
<feature type="chain" id="PRO_5026016008" evidence="8">
    <location>
        <begin position="30"/>
        <end position="484"/>
    </location>
</feature>
<reference evidence="10" key="2">
    <citation type="submission" date="2025-08" db="UniProtKB">
        <authorList>
            <consortium name="Ensembl"/>
        </authorList>
    </citation>
    <scope>IDENTIFICATION</scope>
    <source>
        <strain evidence="10">Glennie</strain>
    </source>
</reference>
<keyword evidence="7" id="KW-0812">Transmembrane</keyword>